<dbReference type="AlphaFoldDB" id="A0AAX2GWM5"/>
<name>A0AAX2GWM5_9FLAO</name>
<organism evidence="2 4">
    <name type="scientific">Capnocytophaga haemolytica</name>
    <dbReference type="NCBI Taxonomy" id="45243"/>
    <lineage>
        <taxon>Bacteria</taxon>
        <taxon>Pseudomonadati</taxon>
        <taxon>Bacteroidota</taxon>
        <taxon>Flavobacteriia</taxon>
        <taxon>Flavobacteriales</taxon>
        <taxon>Flavobacteriaceae</taxon>
        <taxon>Capnocytophaga</taxon>
    </lineage>
</organism>
<dbReference type="RefSeq" id="WP_066429986.1">
    <property type="nucleotide sequence ID" value="NZ_CP014227.1"/>
</dbReference>
<reference evidence="1 3" key="1">
    <citation type="submission" date="2016-02" db="EMBL/GenBank/DDBJ databases">
        <authorList>
            <person name="Holder M.E."/>
            <person name="Ajami N.J."/>
            <person name="Petrosino J.F."/>
        </authorList>
    </citation>
    <scope>NUCLEOTIDE SEQUENCE [LARGE SCALE GENOMIC DNA]</scope>
    <source>
        <strain evidence="1 3">CCUG 32990</strain>
    </source>
</reference>
<gene>
    <name evidence="1" type="ORF">AXF12_07780</name>
    <name evidence="2" type="ORF">SAMEA44541418_00137</name>
</gene>
<evidence type="ECO:0000313" key="4">
    <source>
        <dbReference type="Proteomes" id="UP000215539"/>
    </source>
</evidence>
<dbReference type="KEGG" id="chg:AXF12_07780"/>
<sequence length="80" mass="9357">MTVEVTAEVYPNEFSTKELLDELEFRIKNDDDFDEDTVLATFKKMFTLGRSLTEASKIEYFLDNLGRITETDLRNIVENQ</sequence>
<evidence type="ECO:0000313" key="3">
    <source>
        <dbReference type="Proteomes" id="UP000065822"/>
    </source>
</evidence>
<dbReference type="EMBL" id="LT906449">
    <property type="protein sequence ID" value="SNV01829.1"/>
    <property type="molecule type" value="Genomic_DNA"/>
</dbReference>
<keyword evidence="3" id="KW-1185">Reference proteome</keyword>
<dbReference type="EMBL" id="CP014227">
    <property type="protein sequence ID" value="AMD85419.1"/>
    <property type="molecule type" value="Genomic_DNA"/>
</dbReference>
<evidence type="ECO:0000313" key="2">
    <source>
        <dbReference type="EMBL" id="SNV01829.1"/>
    </source>
</evidence>
<reference evidence="2 4" key="2">
    <citation type="submission" date="2017-06" db="EMBL/GenBank/DDBJ databases">
        <authorList>
            <consortium name="Pathogen Informatics"/>
        </authorList>
    </citation>
    <scope>NUCLEOTIDE SEQUENCE [LARGE SCALE GENOMIC DNA]</scope>
    <source>
        <strain evidence="2 4">NCTC12947</strain>
    </source>
</reference>
<protein>
    <submittedName>
        <fullName evidence="2">Uncharacterized protein</fullName>
    </submittedName>
</protein>
<dbReference type="Proteomes" id="UP000215539">
    <property type="component" value="Chromosome 1"/>
</dbReference>
<accession>A0AAX2GWM5</accession>
<proteinExistence type="predicted"/>
<evidence type="ECO:0000313" key="1">
    <source>
        <dbReference type="EMBL" id="AMD85419.1"/>
    </source>
</evidence>
<dbReference type="Proteomes" id="UP000065822">
    <property type="component" value="Chromosome"/>
</dbReference>